<dbReference type="OrthoDB" id="3774129at2"/>
<dbReference type="EMBL" id="JACIBU010000001">
    <property type="protein sequence ID" value="MBB3677490.1"/>
    <property type="molecule type" value="Genomic_DNA"/>
</dbReference>
<name>A0A323VCE1_9ACTN</name>
<evidence type="ECO:0000256" key="1">
    <source>
        <dbReference type="SAM" id="MobiDB-lite"/>
    </source>
</evidence>
<evidence type="ECO:0000313" key="3">
    <source>
        <dbReference type="EMBL" id="MBB3677490.1"/>
    </source>
</evidence>
<reference evidence="3 6" key="2">
    <citation type="submission" date="2020-08" db="EMBL/GenBank/DDBJ databases">
        <title>Sequencing the genomes of 1000 actinobacteria strains.</title>
        <authorList>
            <person name="Klenk H.-P."/>
        </authorList>
    </citation>
    <scope>NUCLEOTIDE SEQUENCE [LARGE SCALE GENOMIC DNA]</scope>
    <source>
        <strain evidence="3 6">DSM 16678</strain>
    </source>
</reference>
<gene>
    <name evidence="4" type="ORF">DMO24_04230</name>
    <name evidence="3" type="ORF">FHX36_003225</name>
</gene>
<dbReference type="RefSeq" id="WP_110551098.1">
    <property type="nucleotide sequence ID" value="NZ_JACIBU010000001.1"/>
</dbReference>
<comment type="caution">
    <text evidence="4">The sequence shown here is derived from an EMBL/GenBank/DDBJ whole genome shotgun (WGS) entry which is preliminary data.</text>
</comment>
<protein>
    <submittedName>
        <fullName evidence="4">Uncharacterized protein</fullName>
    </submittedName>
</protein>
<keyword evidence="5" id="KW-1185">Reference proteome</keyword>
<dbReference type="AlphaFoldDB" id="A0A323VCE1"/>
<feature type="chain" id="PRO_5036328017" evidence="2">
    <location>
        <begin position="29"/>
        <end position="290"/>
    </location>
</feature>
<evidence type="ECO:0000313" key="5">
    <source>
        <dbReference type="Proteomes" id="UP000247602"/>
    </source>
</evidence>
<evidence type="ECO:0000313" key="6">
    <source>
        <dbReference type="Proteomes" id="UP000580718"/>
    </source>
</evidence>
<dbReference type="Proteomes" id="UP000580718">
    <property type="component" value="Unassembled WGS sequence"/>
</dbReference>
<organism evidence="4 5">
    <name type="scientific">Modestobacter versicolor</name>
    <dbReference type="NCBI Taxonomy" id="429133"/>
    <lineage>
        <taxon>Bacteria</taxon>
        <taxon>Bacillati</taxon>
        <taxon>Actinomycetota</taxon>
        <taxon>Actinomycetes</taxon>
        <taxon>Geodermatophilales</taxon>
        <taxon>Geodermatophilaceae</taxon>
        <taxon>Modestobacter</taxon>
    </lineage>
</organism>
<keyword evidence="2" id="KW-0732">Signal</keyword>
<evidence type="ECO:0000256" key="2">
    <source>
        <dbReference type="SAM" id="SignalP"/>
    </source>
</evidence>
<evidence type="ECO:0000313" key="4">
    <source>
        <dbReference type="EMBL" id="PZA22572.1"/>
    </source>
</evidence>
<sequence>MSHRTPRRLLAALALGTAVLLVPGLAQAKGGGDDGGTVEDGGGGGSVSGDFAVTVNGRTSNPAPGKDHRVQDITPTSPVVVTGRHVSYRIDPTTLGVYDYTLSGAPDAQRMVTAPTVVFASKVPVLTPAQLSGVRISELRLRDDTLVVTFSTAAGTLKVQSKDAPQGGIFQMEQEFGGPVEFVHTLGAGLFYFVNEFTGKVNFGNGVAGDATHQMLLGKDSPQVATRTQQTATVTRWTVTSVGRMGGVLGEDAIELSAGATNCTSDCQARNRVQGSLPVPPDPTSPTPIG</sequence>
<proteinExistence type="predicted"/>
<dbReference type="EMBL" id="QKNV01000026">
    <property type="protein sequence ID" value="PZA22572.1"/>
    <property type="molecule type" value="Genomic_DNA"/>
</dbReference>
<reference evidence="4 5" key="1">
    <citation type="submission" date="2018-06" db="EMBL/GenBank/DDBJ databases">
        <title>Draft genome sequence of Modestobacter versicolor CP153-2.</title>
        <authorList>
            <person name="Gundlapally S.R."/>
        </authorList>
    </citation>
    <scope>NUCLEOTIDE SEQUENCE [LARGE SCALE GENOMIC DNA]</scope>
    <source>
        <strain evidence="4 5">CP153-2</strain>
    </source>
</reference>
<dbReference type="Proteomes" id="UP000247602">
    <property type="component" value="Unassembled WGS sequence"/>
</dbReference>
<feature type="signal peptide" evidence="2">
    <location>
        <begin position="1"/>
        <end position="28"/>
    </location>
</feature>
<accession>A0A323VCE1</accession>
<feature type="region of interest" description="Disordered" evidence="1">
    <location>
        <begin position="28"/>
        <end position="72"/>
    </location>
</feature>
<feature type="compositionally biased region" description="Gly residues" evidence="1">
    <location>
        <begin position="29"/>
        <end position="47"/>
    </location>
</feature>